<evidence type="ECO:0000256" key="4">
    <source>
        <dbReference type="ARBA" id="ARBA00022553"/>
    </source>
</evidence>
<accession>A2E474</accession>
<evidence type="ECO:0000256" key="10">
    <source>
        <dbReference type="RuleBase" id="RU000304"/>
    </source>
</evidence>
<comment type="similarity">
    <text evidence="1">Belongs to the protein kinase superfamily. AGC Ser/Thr protein kinase family. RAC subfamily.</text>
</comment>
<dbReference type="SUPFAM" id="SSF56112">
    <property type="entry name" value="Protein kinase-like (PK-like)"/>
    <property type="match status" value="1"/>
</dbReference>
<feature type="binding site" evidence="9">
    <location>
        <position position="138"/>
    </location>
    <ligand>
        <name>ATP</name>
        <dbReference type="ChEBI" id="CHEBI:30616"/>
    </ligand>
</feature>
<dbReference type="VEuPathDB" id="TrichDB:TVAG_139000"/>
<dbReference type="InterPro" id="IPR008271">
    <property type="entry name" value="Ser/Thr_kinase_AS"/>
</dbReference>
<dbReference type="GO" id="GO:0005524">
    <property type="term" value="F:ATP binding"/>
    <property type="evidence" value="ECO:0007669"/>
    <property type="project" value="UniProtKB-UniRule"/>
</dbReference>
<keyword evidence="3 10" id="KW-0723">Serine/threonine-protein kinase</keyword>
<proteinExistence type="inferred from homology"/>
<evidence type="ECO:0000256" key="6">
    <source>
        <dbReference type="ARBA" id="ARBA00022741"/>
    </source>
</evidence>
<gene>
    <name evidence="14" type="ORF">TVAG_139000</name>
</gene>
<dbReference type="SMART" id="SM00133">
    <property type="entry name" value="S_TK_X"/>
    <property type="match status" value="1"/>
</dbReference>
<dbReference type="InterPro" id="IPR000961">
    <property type="entry name" value="AGC-kinase_C"/>
</dbReference>
<evidence type="ECO:0000313" key="14">
    <source>
        <dbReference type="EMBL" id="EAY12520.1"/>
    </source>
</evidence>
<dbReference type="PROSITE" id="PS00108">
    <property type="entry name" value="PROTEIN_KINASE_ST"/>
    <property type="match status" value="1"/>
</dbReference>
<dbReference type="InterPro" id="IPR000719">
    <property type="entry name" value="Prot_kinase_dom"/>
</dbReference>
<dbReference type="SMART" id="SM00220">
    <property type="entry name" value="S_TKc"/>
    <property type="match status" value="1"/>
</dbReference>
<evidence type="ECO:0000256" key="9">
    <source>
        <dbReference type="PROSITE-ProRule" id="PRU10141"/>
    </source>
</evidence>
<dbReference type="Pfam" id="PF00433">
    <property type="entry name" value="Pkinase_C"/>
    <property type="match status" value="1"/>
</dbReference>
<dbReference type="SUPFAM" id="SSF50729">
    <property type="entry name" value="PH domain-like"/>
    <property type="match status" value="1"/>
</dbReference>
<keyword evidence="15" id="KW-1185">Reference proteome</keyword>
<dbReference type="PROSITE" id="PS50003">
    <property type="entry name" value="PH_DOMAIN"/>
    <property type="match status" value="1"/>
</dbReference>
<dbReference type="GO" id="GO:0035556">
    <property type="term" value="P:intracellular signal transduction"/>
    <property type="evidence" value="ECO:0000318"/>
    <property type="project" value="GO_Central"/>
</dbReference>
<dbReference type="Proteomes" id="UP000001542">
    <property type="component" value="Unassembled WGS sequence"/>
</dbReference>
<keyword evidence="6 9" id="KW-0547">Nucleotide-binding</keyword>
<dbReference type="InParanoid" id="A2E474"/>
<evidence type="ECO:0000256" key="7">
    <source>
        <dbReference type="ARBA" id="ARBA00022777"/>
    </source>
</evidence>
<evidence type="ECO:0000259" key="11">
    <source>
        <dbReference type="PROSITE" id="PS50003"/>
    </source>
</evidence>
<evidence type="ECO:0000256" key="5">
    <source>
        <dbReference type="ARBA" id="ARBA00022679"/>
    </source>
</evidence>
<dbReference type="RefSeq" id="XP_001324743.1">
    <property type="nucleotide sequence ID" value="XM_001324708.1"/>
</dbReference>
<keyword evidence="7 14" id="KW-0418">Kinase</keyword>
<dbReference type="Pfam" id="PF00169">
    <property type="entry name" value="PH"/>
    <property type="match status" value="1"/>
</dbReference>
<dbReference type="FunFam" id="1.10.510.10:FF:000008">
    <property type="entry name" value="Non-specific serine/threonine protein kinase"/>
    <property type="match status" value="1"/>
</dbReference>
<dbReference type="SMR" id="A2E474"/>
<dbReference type="InterPro" id="IPR017441">
    <property type="entry name" value="Protein_kinase_ATP_BS"/>
</dbReference>
<dbReference type="CDD" id="cd05123">
    <property type="entry name" value="STKc_AGC"/>
    <property type="match status" value="1"/>
</dbReference>
<evidence type="ECO:0000256" key="1">
    <source>
        <dbReference type="ARBA" id="ARBA00006935"/>
    </source>
</evidence>
<keyword evidence="8 9" id="KW-0067">ATP-binding</keyword>
<evidence type="ECO:0000259" key="12">
    <source>
        <dbReference type="PROSITE" id="PS50011"/>
    </source>
</evidence>
<feature type="domain" description="PH" evidence="11">
    <location>
        <begin position="5"/>
        <end position="99"/>
    </location>
</feature>
<dbReference type="InterPro" id="IPR001849">
    <property type="entry name" value="PH_domain"/>
</dbReference>
<evidence type="ECO:0000256" key="2">
    <source>
        <dbReference type="ARBA" id="ARBA00012513"/>
    </source>
</evidence>
<organism evidence="14 15">
    <name type="scientific">Trichomonas vaginalis (strain ATCC PRA-98 / G3)</name>
    <dbReference type="NCBI Taxonomy" id="412133"/>
    <lineage>
        <taxon>Eukaryota</taxon>
        <taxon>Metamonada</taxon>
        <taxon>Parabasalia</taxon>
        <taxon>Trichomonadida</taxon>
        <taxon>Trichomonadidae</taxon>
        <taxon>Trichomonas</taxon>
    </lineage>
</organism>
<dbReference type="PROSITE" id="PS51285">
    <property type="entry name" value="AGC_KINASE_CTER"/>
    <property type="match status" value="1"/>
</dbReference>
<evidence type="ECO:0000256" key="3">
    <source>
        <dbReference type="ARBA" id="ARBA00022527"/>
    </source>
</evidence>
<dbReference type="KEGG" id="tva:4770486"/>
<dbReference type="eggNOG" id="KOG0598">
    <property type="taxonomic scope" value="Eukaryota"/>
</dbReference>
<dbReference type="AlphaFoldDB" id="A2E474"/>
<protein>
    <recommendedName>
        <fullName evidence="2">non-specific serine/threonine protein kinase</fullName>
        <ecNumber evidence="2">2.7.11.1</ecNumber>
    </recommendedName>
</protein>
<dbReference type="FunFam" id="3.30.200.20:FF:000628">
    <property type="entry name" value="AGC family protein kinase"/>
    <property type="match status" value="1"/>
</dbReference>
<dbReference type="Pfam" id="PF00069">
    <property type="entry name" value="Pkinase"/>
    <property type="match status" value="1"/>
</dbReference>
<feature type="domain" description="AGC-kinase C-terminal" evidence="13">
    <location>
        <begin position="361"/>
        <end position="426"/>
    </location>
</feature>
<evidence type="ECO:0000259" key="13">
    <source>
        <dbReference type="PROSITE" id="PS51285"/>
    </source>
</evidence>
<dbReference type="FunFam" id="2.30.29.30:FF:000350">
    <property type="entry name" value="AGC family protein kinase"/>
    <property type="match status" value="1"/>
</dbReference>
<sequence length="434" mass="49423">MQDSIDGLVGYLKIKNIQDGLWYKRYCVLTSHTFTIFKDESLNDMEKVIKIDSNTKIDEVPSNRSPRFSIQNPDGILYFSCDCQESLIKWITAPNASKVTVPLLSMNDFNIISVIGKGFYGKVMLVQHKTSGELYALKTIQKRRLIETHKAHTVIAERNSLMKASHPFIVRLCFAFQTPQKFYLGLEYASGGELFYHLDKAGALPPSEVRLISAEIALALSYLHSLGIVYRDLKPENVMFDSEGHVKLTDFGLSKDIVETNSTNTLCGTTEYLSPEVVLHNQYDYGVDWWALGCLMYEMLTERTPFENPNRSKMLQDIVHAQPEFPEFLPPDVIEVLSALLSKDPKNRPGIDQLKEFAYFKCLDFNKVFRREYTPEYIPPHTDKLTPLNFDSEFTEDKPVDSPVPLMLPDFPGFSYNAFGMEPSGESNSPILMN</sequence>
<dbReference type="SMART" id="SM00233">
    <property type="entry name" value="PH"/>
    <property type="match status" value="1"/>
</dbReference>
<keyword evidence="4" id="KW-0597">Phosphoprotein</keyword>
<dbReference type="OrthoDB" id="63267at2759"/>
<evidence type="ECO:0000256" key="8">
    <source>
        <dbReference type="ARBA" id="ARBA00022840"/>
    </source>
</evidence>
<dbReference type="Gene3D" id="2.30.29.30">
    <property type="entry name" value="Pleckstrin-homology domain (PH domain)/Phosphotyrosine-binding domain (PTB)"/>
    <property type="match status" value="1"/>
</dbReference>
<reference evidence="14" key="2">
    <citation type="journal article" date="2007" name="Science">
        <title>Draft genome sequence of the sexually transmitted pathogen Trichomonas vaginalis.</title>
        <authorList>
            <person name="Carlton J.M."/>
            <person name="Hirt R.P."/>
            <person name="Silva J.C."/>
            <person name="Delcher A.L."/>
            <person name="Schatz M."/>
            <person name="Zhao Q."/>
            <person name="Wortman J.R."/>
            <person name="Bidwell S.L."/>
            <person name="Alsmark U.C.M."/>
            <person name="Besteiro S."/>
            <person name="Sicheritz-Ponten T."/>
            <person name="Noel C.J."/>
            <person name="Dacks J.B."/>
            <person name="Foster P.G."/>
            <person name="Simillion C."/>
            <person name="Van de Peer Y."/>
            <person name="Miranda-Saavedra D."/>
            <person name="Barton G.J."/>
            <person name="Westrop G.D."/>
            <person name="Mueller S."/>
            <person name="Dessi D."/>
            <person name="Fiori P.L."/>
            <person name="Ren Q."/>
            <person name="Paulsen I."/>
            <person name="Zhang H."/>
            <person name="Bastida-Corcuera F.D."/>
            <person name="Simoes-Barbosa A."/>
            <person name="Brown M.T."/>
            <person name="Hayes R.D."/>
            <person name="Mukherjee M."/>
            <person name="Okumura C.Y."/>
            <person name="Schneider R."/>
            <person name="Smith A.J."/>
            <person name="Vanacova S."/>
            <person name="Villalvazo M."/>
            <person name="Haas B.J."/>
            <person name="Pertea M."/>
            <person name="Feldblyum T.V."/>
            <person name="Utterback T.R."/>
            <person name="Shu C.L."/>
            <person name="Osoegawa K."/>
            <person name="de Jong P.J."/>
            <person name="Hrdy I."/>
            <person name="Horvathova L."/>
            <person name="Zubacova Z."/>
            <person name="Dolezal P."/>
            <person name="Malik S.B."/>
            <person name="Logsdon J.M. Jr."/>
            <person name="Henze K."/>
            <person name="Gupta A."/>
            <person name="Wang C.C."/>
            <person name="Dunne R.L."/>
            <person name="Upcroft J.A."/>
            <person name="Upcroft P."/>
            <person name="White O."/>
            <person name="Salzberg S.L."/>
            <person name="Tang P."/>
            <person name="Chiu C.-H."/>
            <person name="Lee Y.-S."/>
            <person name="Embley T.M."/>
            <person name="Coombs G.H."/>
            <person name="Mottram J.C."/>
            <person name="Tachezy J."/>
            <person name="Fraser-Liggett C.M."/>
            <person name="Johnson P.J."/>
        </authorList>
    </citation>
    <scope>NUCLEOTIDE SEQUENCE [LARGE SCALE GENOMIC DNA]</scope>
    <source>
        <strain evidence="14">G3</strain>
    </source>
</reference>
<dbReference type="STRING" id="5722.A2E474"/>
<dbReference type="Gene3D" id="1.10.510.10">
    <property type="entry name" value="Transferase(Phosphotransferase) domain 1"/>
    <property type="match status" value="1"/>
</dbReference>
<dbReference type="InterPro" id="IPR011993">
    <property type="entry name" value="PH-like_dom_sf"/>
</dbReference>
<reference evidence="14" key="1">
    <citation type="submission" date="2006-10" db="EMBL/GenBank/DDBJ databases">
        <authorList>
            <person name="Amadeo P."/>
            <person name="Zhao Q."/>
            <person name="Wortman J."/>
            <person name="Fraser-Liggett C."/>
            <person name="Carlton J."/>
        </authorList>
    </citation>
    <scope>NUCLEOTIDE SEQUENCE</scope>
    <source>
        <strain evidence="14">G3</strain>
    </source>
</reference>
<feature type="domain" description="Protein kinase" evidence="12">
    <location>
        <begin position="109"/>
        <end position="360"/>
    </location>
</feature>
<dbReference type="PROSITE" id="PS50011">
    <property type="entry name" value="PROTEIN_KINASE_DOM"/>
    <property type="match status" value="1"/>
</dbReference>
<dbReference type="OMA" id="EITYSFC"/>
<dbReference type="CDD" id="cd00821">
    <property type="entry name" value="PH"/>
    <property type="match status" value="1"/>
</dbReference>
<dbReference type="Gene3D" id="3.30.200.20">
    <property type="entry name" value="Phosphorylase Kinase, domain 1"/>
    <property type="match status" value="1"/>
</dbReference>
<dbReference type="PROSITE" id="PS00107">
    <property type="entry name" value="PROTEIN_KINASE_ATP"/>
    <property type="match status" value="1"/>
</dbReference>
<dbReference type="GO" id="GO:0004674">
    <property type="term" value="F:protein serine/threonine kinase activity"/>
    <property type="evidence" value="ECO:0000318"/>
    <property type="project" value="GO_Central"/>
</dbReference>
<dbReference type="EC" id="2.7.11.1" evidence="2"/>
<dbReference type="VEuPathDB" id="TrichDB:TVAGG3_0251840"/>
<dbReference type="InterPro" id="IPR011009">
    <property type="entry name" value="Kinase-like_dom_sf"/>
</dbReference>
<dbReference type="EMBL" id="DS113300">
    <property type="protein sequence ID" value="EAY12520.1"/>
    <property type="molecule type" value="Genomic_DNA"/>
</dbReference>
<keyword evidence="5" id="KW-0808">Transferase</keyword>
<name>A2E474_TRIV3</name>
<dbReference type="InterPro" id="IPR017892">
    <property type="entry name" value="Pkinase_C"/>
</dbReference>
<dbReference type="PANTHER" id="PTHR24351">
    <property type="entry name" value="RIBOSOMAL PROTEIN S6 KINASE"/>
    <property type="match status" value="1"/>
</dbReference>
<evidence type="ECO:0000313" key="15">
    <source>
        <dbReference type="Proteomes" id="UP000001542"/>
    </source>
</evidence>
<dbReference type="InterPro" id="IPR045270">
    <property type="entry name" value="STKc_AGC"/>
</dbReference>